<keyword evidence="3" id="KW-1003">Cell membrane</keyword>
<evidence type="ECO:0000256" key="5">
    <source>
        <dbReference type="ARBA" id="ARBA00023136"/>
    </source>
</evidence>
<comment type="subcellular location">
    <subcellularLocation>
        <location evidence="1">Cell membrane</location>
        <topology evidence="1">Lipid-anchor</topology>
    </subcellularLocation>
</comment>
<feature type="chain" id="PRO_5045876660" evidence="7">
    <location>
        <begin position="21"/>
        <end position="329"/>
    </location>
</feature>
<evidence type="ECO:0000256" key="3">
    <source>
        <dbReference type="ARBA" id="ARBA00022475"/>
    </source>
</evidence>
<dbReference type="Gene3D" id="3.40.50.2300">
    <property type="match status" value="2"/>
</dbReference>
<evidence type="ECO:0000313" key="10">
    <source>
        <dbReference type="Proteomes" id="UP000776983"/>
    </source>
</evidence>
<evidence type="ECO:0000256" key="4">
    <source>
        <dbReference type="ARBA" id="ARBA00022729"/>
    </source>
</evidence>
<keyword evidence="10" id="KW-1185">Reference proteome</keyword>
<evidence type="ECO:0000256" key="6">
    <source>
        <dbReference type="ARBA" id="ARBA00023288"/>
    </source>
</evidence>
<protein>
    <submittedName>
        <fullName evidence="9">BMP family protein</fullName>
    </submittedName>
</protein>
<evidence type="ECO:0000256" key="1">
    <source>
        <dbReference type="ARBA" id="ARBA00004193"/>
    </source>
</evidence>
<dbReference type="RefSeq" id="WP_226955294.1">
    <property type="nucleotide sequence ID" value="NZ_JACDXW010000010.1"/>
</dbReference>
<comment type="caution">
    <text evidence="9">The sequence shown here is derived from an EMBL/GenBank/DDBJ whole genome shotgun (WGS) entry which is preliminary data.</text>
</comment>
<dbReference type="PANTHER" id="PTHR34296:SF2">
    <property type="entry name" value="ABC TRANSPORTER GUANOSINE-BINDING PROTEIN NUPN"/>
    <property type="match status" value="1"/>
</dbReference>
<accession>A0ABS8CGE2</accession>
<proteinExistence type="inferred from homology"/>
<keyword evidence="4 7" id="KW-0732">Signal</keyword>
<gene>
    <name evidence="9" type="ORF">H0484_14115</name>
</gene>
<feature type="domain" description="ABC transporter substrate-binding protein PnrA-like" evidence="8">
    <location>
        <begin position="27"/>
        <end position="308"/>
    </location>
</feature>
<dbReference type="Proteomes" id="UP000776983">
    <property type="component" value="Unassembled WGS sequence"/>
</dbReference>
<dbReference type="CDD" id="cd06304">
    <property type="entry name" value="PBP1_BmpA_Med_PnrA-like"/>
    <property type="match status" value="1"/>
</dbReference>
<evidence type="ECO:0000313" key="9">
    <source>
        <dbReference type="EMBL" id="MCB5364879.1"/>
    </source>
</evidence>
<dbReference type="PANTHER" id="PTHR34296">
    <property type="entry name" value="TRANSCRIPTIONAL ACTIVATOR PROTEIN MED"/>
    <property type="match status" value="1"/>
</dbReference>
<keyword evidence="6" id="KW-0449">Lipoprotein</keyword>
<keyword evidence="5" id="KW-0472">Membrane</keyword>
<reference evidence="9 10" key="1">
    <citation type="submission" date="2020-07" db="EMBL/GenBank/DDBJ databases">
        <title>Pusillimonas sp. nov., isolated from poultry manure in Taiwan.</title>
        <authorList>
            <person name="Lin S.-Y."/>
            <person name="Tang Y.-S."/>
            <person name="Young C.-C."/>
        </authorList>
    </citation>
    <scope>NUCLEOTIDE SEQUENCE [LARGE SCALE GENOMIC DNA]</scope>
    <source>
        <strain evidence="9 10">CC-YST705</strain>
    </source>
</reference>
<sequence length="329" mass="34951">MLRRLLCTLFLAILPFTVSAQGKGPLKVALILPGSVTDGTFNSAAADGIKKAKEKYPDLQVSVRENTGVAEAQEALSSYARDGYDVVIAHGFQFADSAKRIHKRFPKTWFIVNTAKVAAAPNLASFDNRWGDAGYMAGALAALVSKSDKIANVPAIPVPTIQEYDEGFKRGSKRINPDIQVLSAYVGSFSDIAKAKEITSSMIDSGADVVSGIGNENVLGTLQAAKEKGVLMIGTAFDSAALAPDTIVSTALINFDVNIDMAISKVMDGTIEPRNYLLGLNDNGIGLAPLRNFESKLSSEDKAAIKAIEDGIRAGTIDDLPEIKEKTSP</sequence>
<evidence type="ECO:0000256" key="7">
    <source>
        <dbReference type="SAM" id="SignalP"/>
    </source>
</evidence>
<evidence type="ECO:0000256" key="2">
    <source>
        <dbReference type="ARBA" id="ARBA00008610"/>
    </source>
</evidence>
<name>A0ABS8CGE2_9BURK</name>
<organism evidence="9 10">
    <name type="scientific">Mesopusillimonas faecipullorum</name>
    <dbReference type="NCBI Taxonomy" id="2755040"/>
    <lineage>
        <taxon>Bacteria</taxon>
        <taxon>Pseudomonadati</taxon>
        <taxon>Pseudomonadota</taxon>
        <taxon>Betaproteobacteria</taxon>
        <taxon>Burkholderiales</taxon>
        <taxon>Alcaligenaceae</taxon>
        <taxon>Mesopusillimonas</taxon>
    </lineage>
</organism>
<dbReference type="InterPro" id="IPR028082">
    <property type="entry name" value="Peripla_BP_I"/>
</dbReference>
<dbReference type="InterPro" id="IPR050957">
    <property type="entry name" value="BMP_lipoprotein"/>
</dbReference>
<feature type="signal peptide" evidence="7">
    <location>
        <begin position="1"/>
        <end position="20"/>
    </location>
</feature>
<evidence type="ECO:0000259" key="8">
    <source>
        <dbReference type="Pfam" id="PF02608"/>
    </source>
</evidence>
<dbReference type="EMBL" id="JACDXW010000010">
    <property type="protein sequence ID" value="MCB5364879.1"/>
    <property type="molecule type" value="Genomic_DNA"/>
</dbReference>
<dbReference type="SUPFAM" id="SSF53822">
    <property type="entry name" value="Periplasmic binding protein-like I"/>
    <property type="match status" value="1"/>
</dbReference>
<comment type="similarity">
    <text evidence="2">Belongs to the BMP lipoprotein family.</text>
</comment>
<dbReference type="Pfam" id="PF02608">
    <property type="entry name" value="Bmp"/>
    <property type="match status" value="1"/>
</dbReference>
<dbReference type="InterPro" id="IPR003760">
    <property type="entry name" value="PnrA-like"/>
</dbReference>